<protein>
    <submittedName>
        <fullName evidence="3">Rho-GAP domain-containing protein</fullName>
    </submittedName>
</protein>
<dbReference type="GO" id="GO:0005634">
    <property type="term" value="C:nucleus"/>
    <property type="evidence" value="ECO:0007669"/>
    <property type="project" value="TreeGrafter"/>
</dbReference>
<dbReference type="GO" id="GO:0005096">
    <property type="term" value="F:GTPase activator activity"/>
    <property type="evidence" value="ECO:0007669"/>
    <property type="project" value="TreeGrafter"/>
</dbReference>
<dbReference type="InterPro" id="IPR000198">
    <property type="entry name" value="RhoGAP_dom"/>
</dbReference>
<accession>A0A915J161</accession>
<dbReference type="GO" id="GO:0007266">
    <property type="term" value="P:Rho protein signal transduction"/>
    <property type="evidence" value="ECO:0007669"/>
    <property type="project" value="TreeGrafter"/>
</dbReference>
<dbReference type="InterPro" id="IPR008936">
    <property type="entry name" value="Rho_GTPase_activation_prot"/>
</dbReference>
<dbReference type="WBParaSite" id="nRc.2.0.1.t20201-RA">
    <property type="protein sequence ID" value="nRc.2.0.1.t20201-RA"/>
    <property type="gene ID" value="nRc.2.0.1.g20201"/>
</dbReference>
<evidence type="ECO:0000259" key="1">
    <source>
        <dbReference type="PROSITE" id="PS50238"/>
    </source>
</evidence>
<dbReference type="GO" id="GO:0032154">
    <property type="term" value="C:cleavage furrow"/>
    <property type="evidence" value="ECO:0007669"/>
    <property type="project" value="TreeGrafter"/>
</dbReference>
<dbReference type="GO" id="GO:0000281">
    <property type="term" value="P:mitotic cytokinesis"/>
    <property type="evidence" value="ECO:0007669"/>
    <property type="project" value="TreeGrafter"/>
</dbReference>
<dbReference type="GO" id="GO:0051256">
    <property type="term" value="P:mitotic spindle midzone assembly"/>
    <property type="evidence" value="ECO:0007669"/>
    <property type="project" value="TreeGrafter"/>
</dbReference>
<evidence type="ECO:0000313" key="3">
    <source>
        <dbReference type="WBParaSite" id="nRc.2.0.1.t20201-RA"/>
    </source>
</evidence>
<feature type="domain" description="Rho-GAP" evidence="1">
    <location>
        <begin position="1"/>
        <end position="97"/>
    </location>
</feature>
<dbReference type="GO" id="GO:0030496">
    <property type="term" value="C:midbody"/>
    <property type="evidence" value="ECO:0007669"/>
    <property type="project" value="TreeGrafter"/>
</dbReference>
<name>A0A915J161_ROMCU</name>
<dbReference type="GO" id="GO:0097149">
    <property type="term" value="C:centralspindlin complex"/>
    <property type="evidence" value="ECO:0007669"/>
    <property type="project" value="TreeGrafter"/>
</dbReference>
<dbReference type="Gene3D" id="1.10.555.10">
    <property type="entry name" value="Rho GTPase activation protein"/>
    <property type="match status" value="1"/>
</dbReference>
<evidence type="ECO:0000313" key="2">
    <source>
        <dbReference type="Proteomes" id="UP000887565"/>
    </source>
</evidence>
<sequence>FLIDSFNLVYHSLKSEGLFRKSSNASRVKNLKQFFRQIQEPLLTYELEPQFFKFRSMQHEPTQVRYILELCHVLPPIHRETLAFLMRKLKHRETDII</sequence>
<dbReference type="PANTHER" id="PTHR46199:SF3">
    <property type="entry name" value="RAC GTPASE-ACTIVATING PROTEIN 1"/>
    <property type="match status" value="1"/>
</dbReference>
<dbReference type="PANTHER" id="PTHR46199">
    <property type="entry name" value="RAC GTPASE-ACTIVATING PROTEIN 1"/>
    <property type="match status" value="1"/>
</dbReference>
<dbReference type="SUPFAM" id="SSF48350">
    <property type="entry name" value="GTPase activation domain, GAP"/>
    <property type="match status" value="1"/>
</dbReference>
<keyword evidence="2" id="KW-1185">Reference proteome</keyword>
<dbReference type="Proteomes" id="UP000887565">
    <property type="component" value="Unplaced"/>
</dbReference>
<reference evidence="3" key="1">
    <citation type="submission" date="2022-11" db="UniProtKB">
        <authorList>
            <consortium name="WormBaseParasite"/>
        </authorList>
    </citation>
    <scope>IDENTIFICATION</scope>
</reference>
<dbReference type="Pfam" id="PF00620">
    <property type="entry name" value="RhoGAP"/>
    <property type="match status" value="1"/>
</dbReference>
<organism evidence="2 3">
    <name type="scientific">Romanomermis culicivorax</name>
    <name type="common">Nematode worm</name>
    <dbReference type="NCBI Taxonomy" id="13658"/>
    <lineage>
        <taxon>Eukaryota</taxon>
        <taxon>Metazoa</taxon>
        <taxon>Ecdysozoa</taxon>
        <taxon>Nematoda</taxon>
        <taxon>Enoplea</taxon>
        <taxon>Dorylaimia</taxon>
        <taxon>Mermithida</taxon>
        <taxon>Mermithoidea</taxon>
        <taxon>Mermithidae</taxon>
        <taxon>Romanomermis</taxon>
    </lineage>
</organism>
<proteinExistence type="predicted"/>
<dbReference type="PROSITE" id="PS50238">
    <property type="entry name" value="RHOGAP"/>
    <property type="match status" value="1"/>
</dbReference>
<dbReference type="AlphaFoldDB" id="A0A915J161"/>
<dbReference type="GO" id="GO:0051233">
    <property type="term" value="C:spindle midzone"/>
    <property type="evidence" value="ECO:0007669"/>
    <property type="project" value="TreeGrafter"/>
</dbReference>